<evidence type="ECO:0000313" key="3">
    <source>
        <dbReference type="Proteomes" id="UP000193396"/>
    </source>
</evidence>
<dbReference type="AlphaFoldDB" id="A0A1Y2LHE9"/>
<keyword evidence="3" id="KW-1185">Reference proteome</keyword>
<gene>
    <name evidence="2" type="ORF">TALK_03660</name>
</gene>
<evidence type="ECO:0000256" key="1">
    <source>
        <dbReference type="SAM" id="Phobius"/>
    </source>
</evidence>
<dbReference type="Proteomes" id="UP000193396">
    <property type="component" value="Unassembled WGS sequence"/>
</dbReference>
<accession>A0A1Y2LHE9</accession>
<proteinExistence type="predicted"/>
<feature type="transmembrane region" description="Helical" evidence="1">
    <location>
        <begin position="12"/>
        <end position="32"/>
    </location>
</feature>
<protein>
    <submittedName>
        <fullName evidence="2">Uncharacterized protein</fullName>
    </submittedName>
</protein>
<keyword evidence="1" id="KW-0472">Membrane</keyword>
<feature type="transmembrane region" description="Helical" evidence="1">
    <location>
        <begin position="44"/>
        <end position="63"/>
    </location>
</feature>
<dbReference type="STRING" id="1293890.TALK_03660"/>
<evidence type="ECO:0000313" key="2">
    <source>
        <dbReference type="EMBL" id="OSQ49463.1"/>
    </source>
</evidence>
<reference evidence="2 3" key="1">
    <citation type="submission" date="2014-03" db="EMBL/GenBank/DDBJ databases">
        <title>The draft genome sequence of Thalassospira alkalitolerans JCM 18968.</title>
        <authorList>
            <person name="Lai Q."/>
            <person name="Shao Z."/>
        </authorList>
    </citation>
    <scope>NUCLEOTIDE SEQUENCE [LARGE SCALE GENOMIC DNA]</scope>
    <source>
        <strain evidence="2 3">JCM 18968</strain>
    </source>
</reference>
<sequence length="91" mass="9660">MFASLHAQKEPLVFLFLIVRTIRPWGMPAAVGDVQNRFVQAAKFGAALVVFAIAVGAQTACCFGPSRVLPQMREGRPGDLIAGNGLIALPP</sequence>
<name>A0A1Y2LHE9_9PROT</name>
<organism evidence="2 3">
    <name type="scientific">Thalassospira alkalitolerans</name>
    <dbReference type="NCBI Taxonomy" id="1293890"/>
    <lineage>
        <taxon>Bacteria</taxon>
        <taxon>Pseudomonadati</taxon>
        <taxon>Pseudomonadota</taxon>
        <taxon>Alphaproteobacteria</taxon>
        <taxon>Rhodospirillales</taxon>
        <taxon>Thalassospiraceae</taxon>
        <taxon>Thalassospira</taxon>
    </lineage>
</organism>
<dbReference type="EMBL" id="JFKB01000002">
    <property type="protein sequence ID" value="OSQ49463.1"/>
    <property type="molecule type" value="Genomic_DNA"/>
</dbReference>
<keyword evidence="1" id="KW-0812">Transmembrane</keyword>
<keyword evidence="1" id="KW-1133">Transmembrane helix</keyword>
<comment type="caution">
    <text evidence="2">The sequence shown here is derived from an EMBL/GenBank/DDBJ whole genome shotgun (WGS) entry which is preliminary data.</text>
</comment>